<feature type="compositionally biased region" description="Polar residues" evidence="1">
    <location>
        <begin position="283"/>
        <end position="303"/>
    </location>
</feature>
<gene>
    <name evidence="2" type="ORF">N7509_012498</name>
</gene>
<reference evidence="2" key="1">
    <citation type="submission" date="2022-12" db="EMBL/GenBank/DDBJ databases">
        <authorList>
            <person name="Petersen C."/>
        </authorList>
    </citation>
    <scope>NUCLEOTIDE SEQUENCE</scope>
    <source>
        <strain evidence="2">IBT 29677</strain>
    </source>
</reference>
<dbReference type="InterPro" id="IPR053268">
    <property type="entry name" value="Woronin_anchor"/>
</dbReference>
<evidence type="ECO:0000313" key="2">
    <source>
        <dbReference type="EMBL" id="KAJ5379379.1"/>
    </source>
</evidence>
<evidence type="ECO:0000313" key="3">
    <source>
        <dbReference type="Proteomes" id="UP001147747"/>
    </source>
</evidence>
<sequence length="303" mass="34472">MELLLDHRHPNNLVFRDEDYFDVTCQKLCHSVQRWVQRFSKHSDHSHCRALGELDEKMADRFENAVLDGSNVEAYLSDRVRRRDVFMSVTMTMVWEFIFTRYLFGMDRDQRQKLKSLEKQLAEVVPCSAVHRWRATSLKLQSQLPAFATQCQSEIEVVVLEIFGTLSHILPPSLEVEAQLIESLRKPEYDTNGDLVRQVYFTATLMNERSGETPSNEKLEEEKAVVRIVLFPLVIKRGDDAGEGDDEFVVCPAQVIVAPTGKDNQASEMTDGSCMSPDDQRSVHSTASSEAPPSPVMDTSNMI</sequence>
<dbReference type="EMBL" id="JAPZBU010000011">
    <property type="protein sequence ID" value="KAJ5379379.1"/>
    <property type="molecule type" value="Genomic_DNA"/>
</dbReference>
<feature type="region of interest" description="Disordered" evidence="1">
    <location>
        <begin position="261"/>
        <end position="303"/>
    </location>
</feature>
<accession>A0A9W9SKG7</accession>
<dbReference type="GeneID" id="81376115"/>
<keyword evidence="3" id="KW-1185">Reference proteome</keyword>
<comment type="caution">
    <text evidence="2">The sequence shown here is derived from an EMBL/GenBank/DDBJ whole genome shotgun (WGS) entry which is preliminary data.</text>
</comment>
<dbReference type="RefSeq" id="XP_056483165.1">
    <property type="nucleotide sequence ID" value="XM_056637135.1"/>
</dbReference>
<organism evidence="2 3">
    <name type="scientific">Penicillium cosmopolitanum</name>
    <dbReference type="NCBI Taxonomy" id="1131564"/>
    <lineage>
        <taxon>Eukaryota</taxon>
        <taxon>Fungi</taxon>
        <taxon>Dikarya</taxon>
        <taxon>Ascomycota</taxon>
        <taxon>Pezizomycotina</taxon>
        <taxon>Eurotiomycetes</taxon>
        <taxon>Eurotiomycetidae</taxon>
        <taxon>Eurotiales</taxon>
        <taxon>Aspergillaceae</taxon>
        <taxon>Penicillium</taxon>
    </lineage>
</organism>
<reference evidence="2" key="2">
    <citation type="journal article" date="2023" name="IMA Fungus">
        <title>Comparative genomic study of the Penicillium genus elucidates a diverse pangenome and 15 lateral gene transfer events.</title>
        <authorList>
            <person name="Petersen C."/>
            <person name="Sorensen T."/>
            <person name="Nielsen M.R."/>
            <person name="Sondergaard T.E."/>
            <person name="Sorensen J.L."/>
            <person name="Fitzpatrick D.A."/>
            <person name="Frisvad J.C."/>
            <person name="Nielsen K.L."/>
        </authorList>
    </citation>
    <scope>NUCLEOTIDE SEQUENCE</scope>
    <source>
        <strain evidence="2">IBT 29677</strain>
    </source>
</reference>
<dbReference type="PANTHER" id="PTHR40641">
    <property type="entry name" value="INVOLUCRIN REPEAT PROTEIN (AFU_ORTHOLOGUE AFUA_2G08060)"/>
    <property type="match status" value="1"/>
</dbReference>
<dbReference type="PANTHER" id="PTHR40641:SF2">
    <property type="entry name" value="INVOLUCRIN REPEAT PROTEIN"/>
    <property type="match status" value="1"/>
</dbReference>
<protein>
    <submittedName>
        <fullName evidence="2">Uncharacterized protein</fullName>
    </submittedName>
</protein>
<evidence type="ECO:0000256" key="1">
    <source>
        <dbReference type="SAM" id="MobiDB-lite"/>
    </source>
</evidence>
<dbReference type="Proteomes" id="UP001147747">
    <property type="component" value="Unassembled WGS sequence"/>
</dbReference>
<proteinExistence type="predicted"/>
<dbReference type="AlphaFoldDB" id="A0A9W9SKG7"/>
<name>A0A9W9SKG7_9EURO</name>
<dbReference type="OrthoDB" id="5365701at2759"/>